<evidence type="ECO:0008006" key="3">
    <source>
        <dbReference type="Google" id="ProtNLM"/>
    </source>
</evidence>
<evidence type="ECO:0000313" key="1">
    <source>
        <dbReference type="EMBL" id="GIG06606.1"/>
    </source>
</evidence>
<dbReference type="AlphaFoldDB" id="A0A8J3L0Z3"/>
<evidence type="ECO:0000313" key="2">
    <source>
        <dbReference type="Proteomes" id="UP000630887"/>
    </source>
</evidence>
<dbReference type="Pfam" id="PF14078">
    <property type="entry name" value="DUF4259"/>
    <property type="match status" value="1"/>
</dbReference>
<comment type="caution">
    <text evidence="1">The sequence shown here is derived from an EMBL/GenBank/DDBJ whole genome shotgun (WGS) entry which is preliminary data.</text>
</comment>
<accession>A0A8J3L0Z3</accession>
<dbReference type="InterPro" id="IPR025355">
    <property type="entry name" value="DUF4259"/>
</dbReference>
<sequence length="154" mass="16352">MGTWGTGVFASDYAQDYLDELAELPEQQRLAELTRTLGIAAEEPASMRDQGLFGAIVLAAVGVVAASLPLGSDLLPDEENEFEPQGWPLSQSAPVPLVALARRALAVVGAPGSEWRNGWVSESDGIEAGRTVQWLDRVLTGEHKHDGVTGGTDQ</sequence>
<proteinExistence type="predicted"/>
<keyword evidence="2" id="KW-1185">Reference proteome</keyword>
<reference evidence="1 2" key="1">
    <citation type="submission" date="2021-01" db="EMBL/GenBank/DDBJ databases">
        <title>Whole genome shotgun sequence of Catellatospora coxensis NBRC 107359.</title>
        <authorList>
            <person name="Komaki H."/>
            <person name="Tamura T."/>
        </authorList>
    </citation>
    <scope>NUCLEOTIDE SEQUENCE [LARGE SCALE GENOMIC DNA]</scope>
    <source>
        <strain evidence="1 2">NBRC 107359</strain>
    </source>
</reference>
<protein>
    <recommendedName>
        <fullName evidence="3">DUF4259 domain-containing protein</fullName>
    </recommendedName>
</protein>
<gene>
    <name evidence="1" type="ORF">Cco03nite_33060</name>
</gene>
<name>A0A8J3L0Z3_9ACTN</name>
<organism evidence="1 2">
    <name type="scientific">Catellatospora coxensis</name>
    <dbReference type="NCBI Taxonomy" id="310354"/>
    <lineage>
        <taxon>Bacteria</taxon>
        <taxon>Bacillati</taxon>
        <taxon>Actinomycetota</taxon>
        <taxon>Actinomycetes</taxon>
        <taxon>Micromonosporales</taxon>
        <taxon>Micromonosporaceae</taxon>
        <taxon>Catellatospora</taxon>
    </lineage>
</organism>
<dbReference type="EMBL" id="BONI01000025">
    <property type="protein sequence ID" value="GIG06606.1"/>
    <property type="molecule type" value="Genomic_DNA"/>
</dbReference>
<dbReference type="Proteomes" id="UP000630887">
    <property type="component" value="Unassembled WGS sequence"/>
</dbReference>